<evidence type="ECO:0000313" key="1">
    <source>
        <dbReference type="EMBL" id="CAD8059179.1"/>
    </source>
</evidence>
<name>A0A8S1KUV2_PARPR</name>
<dbReference type="Proteomes" id="UP000688137">
    <property type="component" value="Unassembled WGS sequence"/>
</dbReference>
<organism evidence="1 2">
    <name type="scientific">Paramecium primaurelia</name>
    <dbReference type="NCBI Taxonomy" id="5886"/>
    <lineage>
        <taxon>Eukaryota</taxon>
        <taxon>Sar</taxon>
        <taxon>Alveolata</taxon>
        <taxon>Ciliophora</taxon>
        <taxon>Intramacronucleata</taxon>
        <taxon>Oligohymenophorea</taxon>
        <taxon>Peniculida</taxon>
        <taxon>Parameciidae</taxon>
        <taxon>Paramecium</taxon>
    </lineage>
</organism>
<sequence>MGCSIQKPKQNQRNHLDQIERLIQSDCLSNESKFMINNNPIIKRRNCSKEKKNLQGSLQI</sequence>
<comment type="caution">
    <text evidence="1">The sequence shown here is derived from an EMBL/GenBank/DDBJ whole genome shotgun (WGS) entry which is preliminary data.</text>
</comment>
<accession>A0A8S1KUV2</accession>
<protein>
    <submittedName>
        <fullName evidence="1">Uncharacterized protein</fullName>
    </submittedName>
</protein>
<dbReference type="OMA" id="SKFMINN"/>
<dbReference type="AlphaFoldDB" id="A0A8S1KUV2"/>
<evidence type="ECO:0000313" key="2">
    <source>
        <dbReference type="Proteomes" id="UP000688137"/>
    </source>
</evidence>
<reference evidence="1" key="1">
    <citation type="submission" date="2021-01" db="EMBL/GenBank/DDBJ databases">
        <authorList>
            <consortium name="Genoscope - CEA"/>
            <person name="William W."/>
        </authorList>
    </citation>
    <scope>NUCLEOTIDE SEQUENCE</scope>
</reference>
<gene>
    <name evidence="1" type="ORF">PPRIM_AZ9-3.1.T0280271</name>
</gene>
<keyword evidence="2" id="KW-1185">Reference proteome</keyword>
<dbReference type="EMBL" id="CAJJDM010000027">
    <property type="protein sequence ID" value="CAD8059179.1"/>
    <property type="molecule type" value="Genomic_DNA"/>
</dbReference>
<proteinExistence type="predicted"/>